<dbReference type="Gene3D" id="1.20.1640.10">
    <property type="entry name" value="Multidrug efflux transporter AcrB transmembrane domain"/>
    <property type="match status" value="1"/>
</dbReference>
<evidence type="ECO:0000313" key="9">
    <source>
        <dbReference type="WBParaSite" id="nRc.2.0.1.t02795-RA"/>
    </source>
</evidence>
<dbReference type="GO" id="GO:0097108">
    <property type="term" value="F:hedgehog family protein binding"/>
    <property type="evidence" value="ECO:0007669"/>
    <property type="project" value="TreeGrafter"/>
</dbReference>
<evidence type="ECO:0000313" key="8">
    <source>
        <dbReference type="Proteomes" id="UP000887565"/>
    </source>
</evidence>
<dbReference type="OMA" id="RIPFIFW"/>
<proteinExistence type="inferred from homology"/>
<comment type="subcellular location">
    <subcellularLocation>
        <location evidence="1">Membrane</location>
        <topology evidence="1">Multi-pass membrane protein</topology>
    </subcellularLocation>
</comment>
<keyword evidence="6" id="KW-0325">Glycoprotein</keyword>
<feature type="transmembrane region" description="Helical" evidence="7">
    <location>
        <begin position="156"/>
        <end position="176"/>
    </location>
</feature>
<organism evidence="8 9">
    <name type="scientific">Romanomermis culicivorax</name>
    <name type="common">Nematode worm</name>
    <dbReference type="NCBI Taxonomy" id="13658"/>
    <lineage>
        <taxon>Eukaryota</taxon>
        <taxon>Metazoa</taxon>
        <taxon>Ecdysozoa</taxon>
        <taxon>Nematoda</taxon>
        <taxon>Enoplea</taxon>
        <taxon>Dorylaimia</taxon>
        <taxon>Mermithida</taxon>
        <taxon>Mermithoidea</taxon>
        <taxon>Mermithidae</taxon>
        <taxon>Romanomermis</taxon>
    </lineage>
</organism>
<name>A0A915HMS2_ROMCU</name>
<evidence type="ECO:0000256" key="1">
    <source>
        <dbReference type="ARBA" id="ARBA00004141"/>
    </source>
</evidence>
<dbReference type="GO" id="GO:0008158">
    <property type="term" value="F:hedgehog receptor activity"/>
    <property type="evidence" value="ECO:0007669"/>
    <property type="project" value="TreeGrafter"/>
</dbReference>
<evidence type="ECO:0000256" key="4">
    <source>
        <dbReference type="ARBA" id="ARBA00022989"/>
    </source>
</evidence>
<feature type="transmembrane region" description="Helical" evidence="7">
    <location>
        <begin position="128"/>
        <end position="150"/>
    </location>
</feature>
<evidence type="ECO:0000256" key="5">
    <source>
        <dbReference type="ARBA" id="ARBA00023136"/>
    </source>
</evidence>
<keyword evidence="4 7" id="KW-1133">Transmembrane helix</keyword>
<dbReference type="GO" id="GO:0005886">
    <property type="term" value="C:plasma membrane"/>
    <property type="evidence" value="ECO:0007669"/>
    <property type="project" value="TreeGrafter"/>
</dbReference>
<sequence length="289" mass="32745">MGAKANTSRLVDENGVINKDGFYNYLTAWVNQDPMTYHVSQAAMSPKPPFYKFNIDMATVKNMTVPPAKNLLFSRIPFFSYGLVDTPTIVDMIQKTRSICEDFSEKGLPNFPDGLPFTFWEQYLDLRYNLIIALLMVIGSVFVVISILLINPWTSAVVFFWYRSYCFPFFIRCLLFTLRGFTFFRVRLVHSLITAVGIGVEFTVHISLSYLTSLGSRNERMASTLNHMFIPVLHGGLSTLLGVIMLAFSEFEFIVRYFFMVMSALIVLGIINGLVLLPVLLSIVGPNSE</sequence>
<evidence type="ECO:0000256" key="6">
    <source>
        <dbReference type="ARBA" id="ARBA00023180"/>
    </source>
</evidence>
<keyword evidence="5 7" id="KW-0472">Membrane</keyword>
<feature type="transmembrane region" description="Helical" evidence="7">
    <location>
        <begin position="228"/>
        <end position="248"/>
    </location>
</feature>
<feature type="transmembrane region" description="Helical" evidence="7">
    <location>
        <begin position="257"/>
        <end position="284"/>
    </location>
</feature>
<keyword evidence="8" id="KW-1185">Reference proteome</keyword>
<protein>
    <submittedName>
        <fullName evidence="9">Uncharacterized protein</fullName>
    </submittedName>
</protein>
<reference evidence="9" key="1">
    <citation type="submission" date="2022-11" db="UniProtKB">
        <authorList>
            <consortium name="WormBaseParasite"/>
        </authorList>
    </citation>
    <scope>IDENTIFICATION</scope>
</reference>
<dbReference type="GO" id="GO:0045879">
    <property type="term" value="P:negative regulation of smoothened signaling pathway"/>
    <property type="evidence" value="ECO:0007669"/>
    <property type="project" value="TreeGrafter"/>
</dbReference>
<dbReference type="GO" id="GO:0005119">
    <property type="term" value="F:smoothened binding"/>
    <property type="evidence" value="ECO:0007669"/>
    <property type="project" value="TreeGrafter"/>
</dbReference>
<keyword evidence="3 7" id="KW-0812">Transmembrane</keyword>
<dbReference type="WBParaSite" id="nRc.2.0.1.t02795-RA">
    <property type="protein sequence ID" value="nRc.2.0.1.t02795-RA"/>
    <property type="gene ID" value="nRc.2.0.1.g02795"/>
</dbReference>
<dbReference type="PANTHER" id="PTHR46022:SF1">
    <property type="entry name" value="PROTEIN PATCHED"/>
    <property type="match status" value="1"/>
</dbReference>
<accession>A0A915HMS2</accession>
<dbReference type="PANTHER" id="PTHR46022">
    <property type="entry name" value="PROTEIN PATCHED"/>
    <property type="match status" value="1"/>
</dbReference>
<evidence type="ECO:0000256" key="2">
    <source>
        <dbReference type="ARBA" id="ARBA00005585"/>
    </source>
</evidence>
<dbReference type="Proteomes" id="UP000887565">
    <property type="component" value="Unplaced"/>
</dbReference>
<dbReference type="SUPFAM" id="SSF82866">
    <property type="entry name" value="Multidrug efflux transporter AcrB transmembrane domain"/>
    <property type="match status" value="1"/>
</dbReference>
<comment type="similarity">
    <text evidence="2">Belongs to the patched family.</text>
</comment>
<feature type="transmembrane region" description="Helical" evidence="7">
    <location>
        <begin position="188"/>
        <end position="208"/>
    </location>
</feature>
<dbReference type="AlphaFoldDB" id="A0A915HMS2"/>
<evidence type="ECO:0000256" key="7">
    <source>
        <dbReference type="SAM" id="Phobius"/>
    </source>
</evidence>
<evidence type="ECO:0000256" key="3">
    <source>
        <dbReference type="ARBA" id="ARBA00022692"/>
    </source>
</evidence>